<dbReference type="PANTHER" id="PTHR42832">
    <property type="entry name" value="AMINO ACID AMINOTRANSFERASE"/>
    <property type="match status" value="1"/>
</dbReference>
<keyword evidence="2 5" id="KW-0032">Aminotransferase</keyword>
<accession>T0Z8F9</accession>
<evidence type="ECO:0000313" key="5">
    <source>
        <dbReference type="EMBL" id="EQD41298.1"/>
    </source>
</evidence>
<reference evidence="5" key="2">
    <citation type="journal article" date="2014" name="ISME J.">
        <title>Microbial stratification in low pH oxic and suboxic macroscopic growths along an acid mine drainage.</title>
        <authorList>
            <person name="Mendez-Garcia C."/>
            <person name="Mesa V."/>
            <person name="Sprenger R.R."/>
            <person name="Richter M."/>
            <person name="Diez M.S."/>
            <person name="Solano J."/>
            <person name="Bargiela R."/>
            <person name="Golyshina O.V."/>
            <person name="Manteca A."/>
            <person name="Ramos J.L."/>
            <person name="Gallego J.R."/>
            <person name="Llorente I."/>
            <person name="Martins Dos Santos V.A."/>
            <person name="Jensen O.N."/>
            <person name="Pelaez A.I."/>
            <person name="Sanchez J."/>
            <person name="Ferrer M."/>
        </authorList>
    </citation>
    <scope>NUCLEOTIDE SEQUENCE</scope>
</reference>
<reference evidence="5" key="1">
    <citation type="submission" date="2013-08" db="EMBL/GenBank/DDBJ databases">
        <authorList>
            <person name="Mendez C."/>
            <person name="Richter M."/>
            <person name="Ferrer M."/>
            <person name="Sanchez J."/>
        </authorList>
    </citation>
    <scope>NUCLEOTIDE SEQUENCE</scope>
</reference>
<protein>
    <submittedName>
        <fullName evidence="5">Aminotransferase class I and II</fullName>
    </submittedName>
</protein>
<feature type="domain" description="Aminotransferase class I/classII large" evidence="4">
    <location>
        <begin position="30"/>
        <end position="115"/>
    </location>
</feature>
<dbReference type="SUPFAM" id="SSF53383">
    <property type="entry name" value="PLP-dependent transferases"/>
    <property type="match status" value="1"/>
</dbReference>
<dbReference type="Pfam" id="PF00155">
    <property type="entry name" value="Aminotran_1_2"/>
    <property type="match status" value="1"/>
</dbReference>
<dbReference type="InterPro" id="IPR015422">
    <property type="entry name" value="PyrdxlP-dep_Trfase_small"/>
</dbReference>
<dbReference type="InterPro" id="IPR004839">
    <property type="entry name" value="Aminotransferase_I/II_large"/>
</dbReference>
<comment type="caution">
    <text evidence="5">The sequence shown here is derived from an EMBL/GenBank/DDBJ whole genome shotgun (WGS) entry which is preliminary data.</text>
</comment>
<organism evidence="5">
    <name type="scientific">mine drainage metagenome</name>
    <dbReference type="NCBI Taxonomy" id="410659"/>
    <lineage>
        <taxon>unclassified sequences</taxon>
        <taxon>metagenomes</taxon>
        <taxon>ecological metagenomes</taxon>
    </lineage>
</organism>
<name>T0Z8F9_9ZZZZ</name>
<evidence type="ECO:0000259" key="4">
    <source>
        <dbReference type="Pfam" id="PF00155"/>
    </source>
</evidence>
<sequence>MEFNRINSLPPYVFSIVNDLKTAARRRGEDIIDLGMGNPDLPTPMSIVDKLVEAARNPRNHRYSASKGIPKLREAICGLYSRHYGVSLDPDTEAVVTIGSKEGIAHLALATMEPG</sequence>
<evidence type="ECO:0000256" key="3">
    <source>
        <dbReference type="ARBA" id="ARBA00022679"/>
    </source>
</evidence>
<proteinExistence type="predicted"/>
<comment type="cofactor">
    <cofactor evidence="1">
        <name>pyridoxal 5'-phosphate</name>
        <dbReference type="ChEBI" id="CHEBI:597326"/>
    </cofactor>
</comment>
<gene>
    <name evidence="5" type="ORF">B1A_16138</name>
</gene>
<dbReference type="AlphaFoldDB" id="T0Z8F9"/>
<dbReference type="Gene3D" id="3.40.640.10">
    <property type="entry name" value="Type I PLP-dependent aspartate aminotransferase-like (Major domain)"/>
    <property type="match status" value="1"/>
</dbReference>
<dbReference type="EMBL" id="AUZX01011867">
    <property type="protein sequence ID" value="EQD41298.1"/>
    <property type="molecule type" value="Genomic_DNA"/>
</dbReference>
<dbReference type="PANTHER" id="PTHR42832:SF1">
    <property type="entry name" value="GLUTAMATE-PYRUVATE AMINOTRANSFERASE ALAC"/>
    <property type="match status" value="1"/>
</dbReference>
<dbReference type="InterPro" id="IPR050881">
    <property type="entry name" value="LL-DAP_aminotransferase"/>
</dbReference>
<dbReference type="GO" id="GO:0008483">
    <property type="term" value="F:transaminase activity"/>
    <property type="evidence" value="ECO:0007669"/>
    <property type="project" value="UniProtKB-KW"/>
</dbReference>
<evidence type="ECO:0000256" key="1">
    <source>
        <dbReference type="ARBA" id="ARBA00001933"/>
    </source>
</evidence>
<dbReference type="InterPro" id="IPR015421">
    <property type="entry name" value="PyrdxlP-dep_Trfase_major"/>
</dbReference>
<feature type="non-terminal residue" evidence="5">
    <location>
        <position position="115"/>
    </location>
</feature>
<dbReference type="GO" id="GO:0030170">
    <property type="term" value="F:pyridoxal phosphate binding"/>
    <property type="evidence" value="ECO:0007669"/>
    <property type="project" value="InterPro"/>
</dbReference>
<keyword evidence="3 5" id="KW-0808">Transferase</keyword>
<dbReference type="InterPro" id="IPR015424">
    <property type="entry name" value="PyrdxlP-dep_Trfase"/>
</dbReference>
<dbReference type="Gene3D" id="3.90.1150.10">
    <property type="entry name" value="Aspartate Aminotransferase, domain 1"/>
    <property type="match status" value="1"/>
</dbReference>
<evidence type="ECO:0000256" key="2">
    <source>
        <dbReference type="ARBA" id="ARBA00022576"/>
    </source>
</evidence>